<evidence type="ECO:0000313" key="7">
    <source>
        <dbReference type="EMBL" id="NOU87159.1"/>
    </source>
</evidence>
<keyword evidence="2" id="KW-0238">DNA-binding</keyword>
<dbReference type="SUPFAM" id="SSF52172">
    <property type="entry name" value="CheY-like"/>
    <property type="match status" value="1"/>
</dbReference>
<dbReference type="SUPFAM" id="SSF46689">
    <property type="entry name" value="Homeodomain-like"/>
    <property type="match status" value="2"/>
</dbReference>
<dbReference type="EMBL" id="WHOC01000076">
    <property type="protein sequence ID" value="NOU87159.1"/>
    <property type="molecule type" value="Genomic_DNA"/>
</dbReference>
<feature type="domain" description="Response regulatory" evidence="6">
    <location>
        <begin position="18"/>
        <end position="135"/>
    </location>
</feature>
<proteinExistence type="predicted"/>
<feature type="domain" description="HTH araC/xylS-type" evidence="5">
    <location>
        <begin position="449"/>
        <end position="547"/>
    </location>
</feature>
<dbReference type="SMART" id="SM00448">
    <property type="entry name" value="REC"/>
    <property type="match status" value="1"/>
</dbReference>
<dbReference type="PROSITE" id="PS50110">
    <property type="entry name" value="RESPONSE_REGULATORY"/>
    <property type="match status" value="1"/>
</dbReference>
<dbReference type="Proteomes" id="UP000658690">
    <property type="component" value="Unassembled WGS sequence"/>
</dbReference>
<evidence type="ECO:0000259" key="5">
    <source>
        <dbReference type="PROSITE" id="PS01124"/>
    </source>
</evidence>
<dbReference type="Pfam" id="PF00072">
    <property type="entry name" value="Response_reg"/>
    <property type="match status" value="1"/>
</dbReference>
<dbReference type="InterPro" id="IPR018062">
    <property type="entry name" value="HTH_AraC-typ_CS"/>
</dbReference>
<dbReference type="InterPro" id="IPR011006">
    <property type="entry name" value="CheY-like_superfamily"/>
</dbReference>
<dbReference type="PROSITE" id="PS00041">
    <property type="entry name" value="HTH_ARAC_FAMILY_1"/>
    <property type="match status" value="1"/>
</dbReference>
<dbReference type="InterPro" id="IPR018060">
    <property type="entry name" value="HTH_AraC"/>
</dbReference>
<dbReference type="PANTHER" id="PTHR43280:SF34">
    <property type="entry name" value="ARAC-FAMILY TRANSCRIPTIONAL REGULATOR"/>
    <property type="match status" value="1"/>
</dbReference>
<accession>A0ABX1Z488</accession>
<dbReference type="InterPro" id="IPR009057">
    <property type="entry name" value="Homeodomain-like_sf"/>
</dbReference>
<dbReference type="PANTHER" id="PTHR43280">
    <property type="entry name" value="ARAC-FAMILY TRANSCRIPTIONAL REGULATOR"/>
    <property type="match status" value="1"/>
</dbReference>
<dbReference type="Gene3D" id="1.10.10.60">
    <property type="entry name" value="Homeodomain-like"/>
    <property type="match status" value="2"/>
</dbReference>
<feature type="modified residue" description="4-aspartylphosphate" evidence="4">
    <location>
        <position position="70"/>
    </location>
</feature>
<comment type="caution">
    <text evidence="7">The sequence shown here is derived from an EMBL/GenBank/DDBJ whole genome shotgun (WGS) entry which is preliminary data.</text>
</comment>
<dbReference type="CDD" id="cd17536">
    <property type="entry name" value="REC_YesN-like"/>
    <property type="match status" value="1"/>
</dbReference>
<reference evidence="7 8" key="1">
    <citation type="submission" date="2019-10" db="EMBL/GenBank/DDBJ databases">
        <title>Description of Paenibacillus choica sp. nov.</title>
        <authorList>
            <person name="Carlier A."/>
            <person name="Qi S."/>
        </authorList>
    </citation>
    <scope>NUCLEOTIDE SEQUENCE [LARGE SCALE GENOMIC DNA]</scope>
    <source>
        <strain evidence="7 8">LMG 31460</strain>
    </source>
</reference>
<gene>
    <name evidence="7" type="ORF">GC102_15405</name>
</gene>
<protein>
    <submittedName>
        <fullName evidence="7">Helix-turn-helix domain-containing protein</fullName>
    </submittedName>
</protein>
<evidence type="ECO:0000313" key="8">
    <source>
        <dbReference type="Proteomes" id="UP000658690"/>
    </source>
</evidence>
<evidence type="ECO:0000256" key="4">
    <source>
        <dbReference type="PROSITE-ProRule" id="PRU00169"/>
    </source>
</evidence>
<dbReference type="Pfam" id="PF12833">
    <property type="entry name" value="HTH_18"/>
    <property type="match status" value="1"/>
</dbReference>
<evidence type="ECO:0000259" key="6">
    <source>
        <dbReference type="PROSITE" id="PS50110"/>
    </source>
</evidence>
<evidence type="ECO:0000256" key="2">
    <source>
        <dbReference type="ARBA" id="ARBA00023125"/>
    </source>
</evidence>
<dbReference type="InterPro" id="IPR001789">
    <property type="entry name" value="Sig_transdc_resp-reg_receiver"/>
</dbReference>
<dbReference type="PROSITE" id="PS01124">
    <property type="entry name" value="HTH_ARAC_FAMILY_2"/>
    <property type="match status" value="1"/>
</dbReference>
<name>A0ABX1Z488_9BACL</name>
<keyword evidence="8" id="KW-1185">Reference proteome</keyword>
<dbReference type="Gene3D" id="3.40.50.2300">
    <property type="match status" value="1"/>
</dbReference>
<evidence type="ECO:0000256" key="1">
    <source>
        <dbReference type="ARBA" id="ARBA00023015"/>
    </source>
</evidence>
<organism evidence="7 8">
    <name type="scientific">Paenibacillus germinis</name>
    <dbReference type="NCBI Taxonomy" id="2654979"/>
    <lineage>
        <taxon>Bacteria</taxon>
        <taxon>Bacillati</taxon>
        <taxon>Bacillota</taxon>
        <taxon>Bacilli</taxon>
        <taxon>Bacillales</taxon>
        <taxon>Paenibacillaceae</taxon>
        <taxon>Paenibacillus</taxon>
    </lineage>
</organism>
<keyword evidence="4" id="KW-0597">Phosphoprotein</keyword>
<dbReference type="SMART" id="SM00342">
    <property type="entry name" value="HTH_ARAC"/>
    <property type="match status" value="1"/>
</dbReference>
<sequence>MKFSSHFMRRKAEKAMLQLLVVDDEIYAVRGIKAGVPWDQLGFSKVHEAFNIRQAKEIFGTQKIDVMLCDIEMPEGDGFQLLSWVKEHSPDTESLFLTCHADFEFAQKAIQLGSLDYMLKPVRFPELEKAVRKAIEQLEKKRGLVQFNETYKHYYQLWESYQPMVVERFWQDLIHRSIPSNKVQIKEIMAKQNIPYSDTALFVPIWISVQRWHKKLTLREEKIMEYALRNSLEELAVWKAAKGQIVQVKSGGLLIILSVDPDSRIDKEKLSSEMQGYIDACNHYFFCDLCCYIGAPVLMEGMLEMFESLVTMESHNVTKTNKIFFLSEQQCSYDTFPLPKMNGWAEMLKCGCKGKLLKEIDQSLDAMKQMERLDAKLLRGFYEDFLQMIHHVLHYKGLRAHQVFSEELLSMQASSVSRSIADLRQWINTMIEEAARRINIVDESQTVVEKAKHYIAQHINEDVSREDIASHVNMNPDYLTRIFKKETGLTISDYVLQERVELAKEMLVKTDLPIGSIASSVGYNNFSHFSKMFKKATAINPQDYRKLYETYQT</sequence>
<keyword evidence="3" id="KW-0804">Transcription</keyword>
<evidence type="ECO:0000256" key="3">
    <source>
        <dbReference type="ARBA" id="ARBA00023163"/>
    </source>
</evidence>
<keyword evidence="1" id="KW-0805">Transcription regulation</keyword>